<dbReference type="Proteomes" id="UP000183940">
    <property type="component" value="Unassembled WGS sequence"/>
</dbReference>
<feature type="chain" id="PRO_5012386075" description="Ice-binding protein C-terminal domain-containing protein" evidence="1">
    <location>
        <begin position="37"/>
        <end position="261"/>
    </location>
</feature>
<dbReference type="NCBIfam" id="NF038121">
    <property type="entry name" value="PEP_CTERM_LEVG"/>
    <property type="match status" value="1"/>
</dbReference>
<sequence>MTSQSLSEITKRVSTVAAGAVASTLVAGMLAPSASANPGNPFTGFEGEFDTGFGCIEECLDMPLGYIQSVESLAWDDAENPGTPQRSRLFLDGLGTANEYTNNTETVNFGESDLGTNTTGYWFRAVAPNEEQGQLEVGDFEFNFTETIDELTIDFFDVENGWGTTGVTHVNGQEVNSLFHRNELGDEAFYDSNLLSLTFTDVSSITLSLGADYAGLTGDGVAFRFQGFDEIITKDVPEPSTVLGLGFLAAASALGLRKRRS</sequence>
<evidence type="ECO:0000259" key="2">
    <source>
        <dbReference type="Pfam" id="PF07589"/>
    </source>
</evidence>
<evidence type="ECO:0000313" key="3">
    <source>
        <dbReference type="EMBL" id="OJJ25597.1"/>
    </source>
</evidence>
<name>A0A1L9QSN9_9CYAN</name>
<keyword evidence="4" id="KW-1185">Reference proteome</keyword>
<keyword evidence="1" id="KW-0732">Signal</keyword>
<comment type="caution">
    <text evidence="3">The sequence shown here is derived from an EMBL/GenBank/DDBJ whole genome shotgun (WGS) entry which is preliminary data.</text>
</comment>
<dbReference type="AlphaFoldDB" id="A0A1L9QSN9"/>
<feature type="domain" description="Ice-binding protein C-terminal" evidence="2">
    <location>
        <begin position="235"/>
        <end position="260"/>
    </location>
</feature>
<dbReference type="NCBIfam" id="TIGR02595">
    <property type="entry name" value="PEP_CTERM"/>
    <property type="match status" value="1"/>
</dbReference>
<protein>
    <recommendedName>
        <fullName evidence="2">Ice-binding protein C-terminal domain-containing protein</fullName>
    </recommendedName>
</protein>
<accession>A0A1L9QSN9</accession>
<dbReference type="EMBL" id="MLAW01000015">
    <property type="protein sequence ID" value="OJJ25597.1"/>
    <property type="molecule type" value="Genomic_DNA"/>
</dbReference>
<reference evidence="3" key="1">
    <citation type="submission" date="2016-10" db="EMBL/GenBank/DDBJ databases">
        <title>CRISPR-Cas defence system in Roseofilum reptotaenium: evidence of a bacteriophage-cyanobacterium arms race in the coral black band disease.</title>
        <authorList>
            <person name="Buerger P."/>
            <person name="Wood-Charlson E.M."/>
            <person name="Weynberg K.D."/>
            <person name="Willis B."/>
            <person name="Van Oppen M.J."/>
        </authorList>
    </citation>
    <scope>NUCLEOTIDE SEQUENCE [LARGE SCALE GENOMIC DNA]</scope>
    <source>
        <strain evidence="3">AO1-A</strain>
    </source>
</reference>
<evidence type="ECO:0000313" key="4">
    <source>
        <dbReference type="Proteomes" id="UP000183940"/>
    </source>
</evidence>
<organism evidence="3 4">
    <name type="scientific">Roseofilum reptotaenium AO1-A</name>
    <dbReference type="NCBI Taxonomy" id="1925591"/>
    <lineage>
        <taxon>Bacteria</taxon>
        <taxon>Bacillati</taxon>
        <taxon>Cyanobacteriota</taxon>
        <taxon>Cyanophyceae</taxon>
        <taxon>Desertifilales</taxon>
        <taxon>Desertifilaceae</taxon>
        <taxon>Roseofilum</taxon>
    </lineage>
</organism>
<dbReference type="Pfam" id="PF07589">
    <property type="entry name" value="PEP-CTERM"/>
    <property type="match status" value="1"/>
</dbReference>
<dbReference type="InterPro" id="IPR013424">
    <property type="entry name" value="Ice-binding_C"/>
</dbReference>
<feature type="signal peptide" evidence="1">
    <location>
        <begin position="1"/>
        <end position="36"/>
    </location>
</feature>
<gene>
    <name evidence="3" type="ORF">BI308_10635</name>
</gene>
<proteinExistence type="predicted"/>
<evidence type="ECO:0000256" key="1">
    <source>
        <dbReference type="SAM" id="SignalP"/>
    </source>
</evidence>